<reference evidence="2 3" key="1">
    <citation type="submission" date="2021-03" db="EMBL/GenBank/DDBJ databases">
        <title>The complete genome sequence of Acetobacter suratthaniensis TBRC 1719.</title>
        <authorList>
            <person name="Charoenyingcharoen P."/>
            <person name="Yukphan P."/>
        </authorList>
    </citation>
    <scope>NUCLEOTIDE SEQUENCE [LARGE SCALE GENOMIC DNA]</scope>
    <source>
        <strain evidence="2 3">TBRC 1719</strain>
    </source>
</reference>
<feature type="region of interest" description="Disordered" evidence="1">
    <location>
        <begin position="115"/>
        <end position="151"/>
    </location>
</feature>
<evidence type="ECO:0000313" key="3">
    <source>
        <dbReference type="Proteomes" id="UP000664399"/>
    </source>
</evidence>
<dbReference type="RefSeq" id="WP_207854327.1">
    <property type="nucleotide sequence ID" value="NZ_JAFVMG010000007.1"/>
</dbReference>
<organism evidence="2 3">
    <name type="scientific">Acetobacter suratthaniensis</name>
    <dbReference type="NCBI Taxonomy" id="1502841"/>
    <lineage>
        <taxon>Bacteria</taxon>
        <taxon>Pseudomonadati</taxon>
        <taxon>Pseudomonadota</taxon>
        <taxon>Alphaproteobacteria</taxon>
        <taxon>Acetobacterales</taxon>
        <taxon>Acetobacteraceae</taxon>
        <taxon>Acetobacter</taxon>
    </lineage>
</organism>
<proteinExistence type="predicted"/>
<sequence>MDTLALINALAAPAGAIGSGVVGWYSKVVYDRAQTRKDALNAGQQALTLLDQASGRDRLFNELLSSTMERLKRLLHLRWQMDDLLADVYAQAISARMLVHELDAKAGRPPRVFVPLPAYPSSASDEPAEQEKQKDTPLQPDAATVAGDRLR</sequence>
<evidence type="ECO:0000313" key="2">
    <source>
        <dbReference type="EMBL" id="MBO1328498.1"/>
    </source>
</evidence>
<evidence type="ECO:0000256" key="1">
    <source>
        <dbReference type="SAM" id="MobiDB-lite"/>
    </source>
</evidence>
<name>A0ABS3LMA0_9PROT</name>
<protein>
    <submittedName>
        <fullName evidence="2">Uncharacterized protein</fullName>
    </submittedName>
</protein>
<dbReference type="EMBL" id="JAFVMG010000007">
    <property type="protein sequence ID" value="MBO1328498.1"/>
    <property type="molecule type" value="Genomic_DNA"/>
</dbReference>
<accession>A0ABS3LMA0</accession>
<dbReference type="Proteomes" id="UP000664399">
    <property type="component" value="Unassembled WGS sequence"/>
</dbReference>
<comment type="caution">
    <text evidence="2">The sequence shown here is derived from an EMBL/GenBank/DDBJ whole genome shotgun (WGS) entry which is preliminary data.</text>
</comment>
<keyword evidence="3" id="KW-1185">Reference proteome</keyword>
<gene>
    <name evidence="2" type="ORF">J2D75_08410</name>
</gene>